<dbReference type="RefSeq" id="WP_309531544.1">
    <property type="nucleotide sequence ID" value="NZ_CP133721.1"/>
</dbReference>
<protein>
    <submittedName>
        <fullName evidence="1">Uncharacterized protein</fullName>
    </submittedName>
</protein>
<keyword evidence="2" id="KW-1185">Reference proteome</keyword>
<evidence type="ECO:0000313" key="1">
    <source>
        <dbReference type="EMBL" id="WMW77161.1"/>
    </source>
</evidence>
<dbReference type="Proteomes" id="UP001180481">
    <property type="component" value="Chromosome"/>
</dbReference>
<evidence type="ECO:0000313" key="2">
    <source>
        <dbReference type="Proteomes" id="UP001180481"/>
    </source>
</evidence>
<dbReference type="InterPro" id="IPR054207">
    <property type="entry name" value="DUF6913"/>
</dbReference>
<reference evidence="1" key="1">
    <citation type="submission" date="2023-09" db="EMBL/GenBank/DDBJ databases">
        <title>Flavobacterium sp. 20NA77.7 isolated from freshwater.</title>
        <authorList>
            <person name="Le V."/>
            <person name="Ko S.-R."/>
            <person name="Ahn C.-Y."/>
            <person name="Oh H.-M."/>
        </authorList>
    </citation>
    <scope>NUCLEOTIDE SEQUENCE</scope>
    <source>
        <strain evidence="1">20NA77.7</strain>
    </source>
</reference>
<accession>A0ABY9R861</accession>
<organism evidence="1 2">
    <name type="scientific">Flavobacterium nakdongensis</name>
    <dbReference type="NCBI Taxonomy" id="3073563"/>
    <lineage>
        <taxon>Bacteria</taxon>
        <taxon>Pseudomonadati</taxon>
        <taxon>Bacteroidota</taxon>
        <taxon>Flavobacteriia</taxon>
        <taxon>Flavobacteriales</taxon>
        <taxon>Flavobacteriaceae</taxon>
        <taxon>Flavobacterium</taxon>
    </lineage>
</organism>
<dbReference type="EMBL" id="CP133721">
    <property type="protein sequence ID" value="WMW77161.1"/>
    <property type="molecule type" value="Genomic_DNA"/>
</dbReference>
<dbReference type="Pfam" id="PF21857">
    <property type="entry name" value="DUF6913"/>
    <property type="match status" value="1"/>
</dbReference>
<name>A0ABY9R861_9FLAO</name>
<proteinExistence type="predicted"/>
<sequence>MFSRIIKNFFLKRKIYKKIESFTLPHSDSKIASIGLLVDESYFLYTAQLIEEICAFGFQPSQIELLCFVDKKKKGSAENKLYFTYKDIAWSGTVKNAEVLNFTAKSFDLLISYYDIEKAPLLAVSFLSKAKFKIGFQTIHKKVNHLVVNEFAENYKTFISEVFKYLKIINKI</sequence>
<gene>
    <name evidence="1" type="ORF">RF683_06585</name>
</gene>